<protein>
    <recommendedName>
        <fullName evidence="1">D-lactate dehydratase</fullName>
        <ecNumber evidence="1">4.2.1.130</ecNumber>
    </recommendedName>
</protein>
<evidence type="ECO:0000256" key="2">
    <source>
        <dbReference type="ARBA" id="ARBA00048082"/>
    </source>
</evidence>
<comment type="catalytic activity">
    <reaction evidence="2">
        <text>methylglyoxal + H2O = (R)-lactate + H(+)</text>
        <dbReference type="Rhea" id="RHEA:27754"/>
        <dbReference type="ChEBI" id="CHEBI:15377"/>
        <dbReference type="ChEBI" id="CHEBI:15378"/>
        <dbReference type="ChEBI" id="CHEBI:16004"/>
        <dbReference type="ChEBI" id="CHEBI:17158"/>
        <dbReference type="EC" id="4.2.1.130"/>
    </reaction>
</comment>
<dbReference type="InterPro" id="IPR029062">
    <property type="entry name" value="Class_I_gatase-like"/>
</dbReference>
<accession>W3VRT6</accession>
<dbReference type="EMBL" id="AWNI01000007">
    <property type="protein sequence ID" value="ETS64239.1"/>
    <property type="molecule type" value="Genomic_DNA"/>
</dbReference>
<dbReference type="OrthoDB" id="543156at2759"/>
<dbReference type="PANTHER" id="PTHR48094">
    <property type="entry name" value="PROTEIN/NUCLEIC ACID DEGLYCASE DJ-1-RELATED"/>
    <property type="match status" value="1"/>
</dbReference>
<keyword evidence="5" id="KW-1185">Reference proteome</keyword>
<dbReference type="AlphaFoldDB" id="W3VRT6"/>
<dbReference type="PANTHER" id="PTHR48094:SF12">
    <property type="entry name" value="PARKINSON DISEASE PROTEIN 7 HOMOLOG"/>
    <property type="match status" value="1"/>
</dbReference>
<dbReference type="GO" id="GO:0019172">
    <property type="term" value="F:glyoxalase III activity"/>
    <property type="evidence" value="ECO:0007669"/>
    <property type="project" value="UniProtKB-EC"/>
</dbReference>
<feature type="domain" description="DJ-1/PfpI" evidence="3">
    <location>
        <begin position="58"/>
        <end position="224"/>
    </location>
</feature>
<dbReference type="Pfam" id="PF01965">
    <property type="entry name" value="DJ-1_PfpI"/>
    <property type="match status" value="1"/>
</dbReference>
<evidence type="ECO:0000256" key="1">
    <source>
        <dbReference type="ARBA" id="ARBA00013134"/>
    </source>
</evidence>
<dbReference type="EC" id="4.2.1.130" evidence="1"/>
<dbReference type="CDD" id="cd03135">
    <property type="entry name" value="GATase1_DJ-1"/>
    <property type="match status" value="1"/>
</dbReference>
<dbReference type="NCBIfam" id="TIGR01383">
    <property type="entry name" value="not_thiJ"/>
    <property type="match status" value="1"/>
</dbReference>
<dbReference type="InterPro" id="IPR050325">
    <property type="entry name" value="Prot/Nucl_acid_deglycase"/>
</dbReference>
<dbReference type="GO" id="GO:0006979">
    <property type="term" value="P:response to oxidative stress"/>
    <property type="evidence" value="ECO:0007669"/>
    <property type="project" value="TreeGrafter"/>
</dbReference>
<evidence type="ECO:0000259" key="3">
    <source>
        <dbReference type="Pfam" id="PF01965"/>
    </source>
</evidence>
<dbReference type="Gene3D" id="3.40.50.880">
    <property type="match status" value="1"/>
</dbReference>
<dbReference type="GO" id="GO:0005739">
    <property type="term" value="C:mitochondrion"/>
    <property type="evidence" value="ECO:0007669"/>
    <property type="project" value="TreeGrafter"/>
</dbReference>
<dbReference type="InterPro" id="IPR006287">
    <property type="entry name" value="DJ-1"/>
</dbReference>
<reference evidence="4 5" key="1">
    <citation type="journal article" date="2014" name="Genome Announc.">
        <title>Genome sequence of the basidiomycetous fungus Pseudozyma aphidis DSM70725, an efficient producer of biosurfactant mannosylerythritol lipids.</title>
        <authorList>
            <person name="Lorenz S."/>
            <person name="Guenther M."/>
            <person name="Grumaz C."/>
            <person name="Rupp S."/>
            <person name="Zibek S."/>
            <person name="Sohn K."/>
        </authorList>
    </citation>
    <scope>NUCLEOTIDE SEQUENCE [LARGE SCALE GENOMIC DNA]</scope>
    <source>
        <strain evidence="5">ATCC 32657 / CBS 517.83 / DSM 70725 / JCM 10318 / NBRC 10182 / NRRL Y-7954 / St-0401</strain>
    </source>
</reference>
<evidence type="ECO:0000313" key="4">
    <source>
        <dbReference type="EMBL" id="ETS64239.1"/>
    </source>
</evidence>
<gene>
    <name evidence="4" type="ORF">PaG_01482</name>
</gene>
<organism evidence="4 5">
    <name type="scientific">Moesziomyces aphidis</name>
    <name type="common">Pseudozyma aphidis</name>
    <dbReference type="NCBI Taxonomy" id="84754"/>
    <lineage>
        <taxon>Eukaryota</taxon>
        <taxon>Fungi</taxon>
        <taxon>Dikarya</taxon>
        <taxon>Basidiomycota</taxon>
        <taxon>Ustilaginomycotina</taxon>
        <taxon>Ustilaginomycetes</taxon>
        <taxon>Ustilaginales</taxon>
        <taxon>Ustilaginaceae</taxon>
        <taxon>Moesziomyces</taxon>
    </lineage>
</organism>
<dbReference type="GO" id="GO:0005634">
    <property type="term" value="C:nucleus"/>
    <property type="evidence" value="ECO:0007669"/>
    <property type="project" value="TreeGrafter"/>
</dbReference>
<name>W3VRT6_MOEAP</name>
<evidence type="ECO:0000313" key="5">
    <source>
        <dbReference type="Proteomes" id="UP000019462"/>
    </source>
</evidence>
<dbReference type="HOGENOM" id="CLU_000445_44_2_1"/>
<dbReference type="InterPro" id="IPR002818">
    <property type="entry name" value="DJ-1/PfpI"/>
</dbReference>
<dbReference type="GO" id="GO:1903189">
    <property type="term" value="P:glyoxal metabolic process"/>
    <property type="evidence" value="ECO:0007669"/>
    <property type="project" value="TreeGrafter"/>
</dbReference>
<proteinExistence type="predicted"/>
<dbReference type="Proteomes" id="UP000019462">
    <property type="component" value="Unassembled WGS sequence"/>
</dbReference>
<comment type="caution">
    <text evidence="4">The sequence shown here is derived from an EMBL/GenBank/DDBJ whole genome shotgun (WGS) entry which is preliminary data.</text>
</comment>
<sequence>MRFGLQLSPPLSLALHARSQIPADTIPQTSTLRAPTSTFSSSTTTTTTAAAAAAAMVSALILLAEGTEESEYTITYDVLVRGGVSVRSALVPPCDSAYVTCSRGVRIVPDISLPCPAEAVREYDALIIPGGAKGAETISSSSDVHALIKHMHDAGKVVGAICAGSLAIQAAHLAPGAKITSHPSVKSQLESDYDYREERVVVSDRLITSRGPGTTFEFALALVTTLVGASKAQEIAPPMLLPSV</sequence>
<dbReference type="SUPFAM" id="SSF52317">
    <property type="entry name" value="Class I glutamine amidotransferase-like"/>
    <property type="match status" value="1"/>
</dbReference>